<accession>A0A9W6QDY4</accession>
<dbReference type="InterPro" id="IPR027417">
    <property type="entry name" value="P-loop_NTPase"/>
</dbReference>
<dbReference type="GO" id="GO:0016787">
    <property type="term" value="F:hydrolase activity"/>
    <property type="evidence" value="ECO:0007669"/>
    <property type="project" value="InterPro"/>
</dbReference>
<dbReference type="InterPro" id="IPR005114">
    <property type="entry name" value="Helicase_assoc"/>
</dbReference>
<evidence type="ECO:0000313" key="4">
    <source>
        <dbReference type="Proteomes" id="UP001165041"/>
    </source>
</evidence>
<dbReference type="EMBL" id="BSSA01000066">
    <property type="protein sequence ID" value="GLW75450.1"/>
    <property type="molecule type" value="Genomic_DNA"/>
</dbReference>
<feature type="domain" description="Helicase ATP-binding" evidence="2">
    <location>
        <begin position="34"/>
        <end position="222"/>
    </location>
</feature>
<dbReference type="GO" id="GO:0005829">
    <property type="term" value="C:cytosol"/>
    <property type="evidence" value="ECO:0007669"/>
    <property type="project" value="TreeGrafter"/>
</dbReference>
<dbReference type="GO" id="GO:0005524">
    <property type="term" value="F:ATP binding"/>
    <property type="evidence" value="ECO:0007669"/>
    <property type="project" value="InterPro"/>
</dbReference>
<dbReference type="Pfam" id="PF03457">
    <property type="entry name" value="HA"/>
    <property type="match status" value="3"/>
</dbReference>
<dbReference type="InterPro" id="IPR006935">
    <property type="entry name" value="Helicase/UvrB_N"/>
</dbReference>
<dbReference type="CDD" id="cd18785">
    <property type="entry name" value="SF2_C"/>
    <property type="match status" value="1"/>
</dbReference>
<evidence type="ECO:0000256" key="1">
    <source>
        <dbReference type="SAM" id="MobiDB-lite"/>
    </source>
</evidence>
<protein>
    <recommendedName>
        <fullName evidence="2">Helicase ATP-binding domain-containing protein</fullName>
    </recommendedName>
</protein>
<dbReference type="InterPro" id="IPR014001">
    <property type="entry name" value="Helicase_ATP-bd"/>
</dbReference>
<dbReference type="Pfam" id="PF04851">
    <property type="entry name" value="ResIII"/>
    <property type="match status" value="1"/>
</dbReference>
<dbReference type="GO" id="GO:0003677">
    <property type="term" value="F:DNA binding"/>
    <property type="evidence" value="ECO:0007669"/>
    <property type="project" value="InterPro"/>
</dbReference>
<proteinExistence type="predicted"/>
<reference evidence="3" key="1">
    <citation type="submission" date="2023-02" db="EMBL/GenBank/DDBJ databases">
        <title>Kitasatospora phosalacinea NBRC 14627.</title>
        <authorList>
            <person name="Ichikawa N."/>
            <person name="Sato H."/>
            <person name="Tonouchi N."/>
        </authorList>
    </citation>
    <scope>NUCLEOTIDE SEQUENCE</scope>
    <source>
        <strain evidence="3">NBRC 14627</strain>
    </source>
</reference>
<dbReference type="AlphaFoldDB" id="A0A9W6QDY4"/>
<sequence length="890" mass="97202">MVAGRQRRARGIRLRPHQEEAVEAIVRALTPRPSRAVPAGLRVTVQLATGTGKSFVGAVAAQRLAPRGLVMVVVPTLDLLTQMHASWVEAGRAGEALAVCSLVQEELPEGMPGTTHPLVIASWIDRAAAAGKPLTLYSTYAAAGSVEDAYAAWRERAGRELAPLDLMVCDEAHRSSGLAEKAWTVVHDQEAIPSARRLYMTATPRVWQPPKRRRRDEEEGQEVEQDGGQEVGRGRRGVWQPLPEELAVSMDDQAIYGPQVYTLGLAEAIDRGLLAPFEVVVLELRDPETDPVAAAAQPVPWGAGAGEAEDGSEDQVPVKRVAAMQAGLLKVAAEHGLQRTITFHPRTLEARYFAETLNQTAERLSGEDPDEFPEEVWSQWLSGEHPVDYRRWILGDFGRTEEYDGLAYRVLANCRVLGEGVDCPGADSILLQGRGSMVDIVQAIGRALRMKPGEGKVARIVVPVFLRAGEQPGDIMESDSYGPLIKVLTAIRSHDARLVEALAVPQRSGRRTTGARAELAGAPGEGEGAEEVAGAFVLPVRFQSKVTQTALALFVATQVFRSESVYWKEGMQHCAKWVEEHGSLDVPYNAMVGVNGNFPLGKWLSDRRHERSTGDMPAYRVVLLDSLGMIWSVSDARFEAGLAWARQWAAEHHGSLAAPSRASIGGYAIGTWLVELRAQAEVPAGESGALPAERRRALEAMDPWWCPAWPITWQRSYAAARAWWLACDGVVDWPALPVETAFEGEAIGRWVRTQRGAWASLAEEQRELLLALGIEEDPELAAEQAAKAAKATRPVRARADRFAQHLQALQRFAEREGHVRVPRAHKEPLEAAEGGQEPVLLGLGAWLSNQRNRRAKLTAQQLVALGRAGIEWAAELAPVRRETEEAGATR</sequence>
<evidence type="ECO:0000313" key="3">
    <source>
        <dbReference type="EMBL" id="GLW75450.1"/>
    </source>
</evidence>
<dbReference type="SUPFAM" id="SSF52540">
    <property type="entry name" value="P-loop containing nucleoside triphosphate hydrolases"/>
    <property type="match status" value="1"/>
</dbReference>
<dbReference type="PANTHER" id="PTHR47396">
    <property type="entry name" value="TYPE I RESTRICTION ENZYME ECOKI R PROTEIN"/>
    <property type="match status" value="1"/>
</dbReference>
<dbReference type="PROSITE" id="PS51192">
    <property type="entry name" value="HELICASE_ATP_BIND_1"/>
    <property type="match status" value="1"/>
</dbReference>
<organism evidence="3 4">
    <name type="scientific">Kitasatospora phosalacinea</name>
    <dbReference type="NCBI Taxonomy" id="2065"/>
    <lineage>
        <taxon>Bacteria</taxon>
        <taxon>Bacillati</taxon>
        <taxon>Actinomycetota</taxon>
        <taxon>Actinomycetes</taxon>
        <taxon>Kitasatosporales</taxon>
        <taxon>Streptomycetaceae</taxon>
        <taxon>Kitasatospora</taxon>
    </lineage>
</organism>
<dbReference type="Proteomes" id="UP001165041">
    <property type="component" value="Unassembled WGS sequence"/>
</dbReference>
<dbReference type="PANTHER" id="PTHR47396:SF1">
    <property type="entry name" value="ATP-DEPENDENT HELICASE IRC3-RELATED"/>
    <property type="match status" value="1"/>
</dbReference>
<dbReference type="SMART" id="SM00487">
    <property type="entry name" value="DEXDc"/>
    <property type="match status" value="1"/>
</dbReference>
<feature type="compositionally biased region" description="Acidic residues" evidence="1">
    <location>
        <begin position="218"/>
        <end position="227"/>
    </location>
</feature>
<dbReference type="Gene3D" id="3.40.50.300">
    <property type="entry name" value="P-loop containing nucleotide triphosphate hydrolases"/>
    <property type="match status" value="2"/>
</dbReference>
<feature type="region of interest" description="Disordered" evidence="1">
    <location>
        <begin position="206"/>
        <end position="237"/>
    </location>
</feature>
<comment type="caution">
    <text evidence="3">The sequence shown here is derived from an EMBL/GenBank/DDBJ whole genome shotgun (WGS) entry which is preliminary data.</text>
</comment>
<dbReference type="InterPro" id="IPR050742">
    <property type="entry name" value="Helicase_Restrict-Modif_Enz"/>
</dbReference>
<name>A0A9W6QDY4_9ACTN</name>
<evidence type="ECO:0000259" key="2">
    <source>
        <dbReference type="PROSITE" id="PS51192"/>
    </source>
</evidence>
<gene>
    <name evidence="3" type="ORF">Kpho02_77470</name>
</gene>
<dbReference type="Gene3D" id="6.10.140.530">
    <property type="match status" value="2"/>
</dbReference>